<comment type="caution">
    <text evidence="1">The sequence shown here is derived from an EMBL/GenBank/DDBJ whole genome shotgun (WGS) entry which is preliminary data.</text>
</comment>
<proteinExistence type="predicted"/>
<keyword evidence="2" id="KW-1185">Reference proteome</keyword>
<dbReference type="EMBL" id="BMLN01000011">
    <property type="protein sequence ID" value="GGO06378.1"/>
    <property type="molecule type" value="Genomic_DNA"/>
</dbReference>
<dbReference type="Proteomes" id="UP000606653">
    <property type="component" value="Unassembled WGS sequence"/>
</dbReference>
<organism evidence="1 2">
    <name type="scientific">Saccharibacillus kuerlensis</name>
    <dbReference type="NCBI Taxonomy" id="459527"/>
    <lineage>
        <taxon>Bacteria</taxon>
        <taxon>Bacillati</taxon>
        <taxon>Bacillota</taxon>
        <taxon>Bacilli</taxon>
        <taxon>Bacillales</taxon>
        <taxon>Paenibacillaceae</taxon>
        <taxon>Saccharibacillus</taxon>
    </lineage>
</organism>
<reference evidence="2" key="1">
    <citation type="journal article" date="2019" name="Int. J. Syst. Evol. Microbiol.">
        <title>The Global Catalogue of Microorganisms (GCM) 10K type strain sequencing project: providing services to taxonomists for standard genome sequencing and annotation.</title>
        <authorList>
            <consortium name="The Broad Institute Genomics Platform"/>
            <consortium name="The Broad Institute Genome Sequencing Center for Infectious Disease"/>
            <person name="Wu L."/>
            <person name="Ma J."/>
        </authorList>
    </citation>
    <scope>NUCLEOTIDE SEQUENCE [LARGE SCALE GENOMIC DNA]</scope>
    <source>
        <strain evidence="2">CGMCC 1.6964</strain>
    </source>
</reference>
<evidence type="ECO:0000313" key="2">
    <source>
        <dbReference type="Proteomes" id="UP000606653"/>
    </source>
</evidence>
<name>A0ABQ2L844_9BACL</name>
<gene>
    <name evidence="1" type="ORF">GCM10010969_33750</name>
</gene>
<evidence type="ECO:0000313" key="1">
    <source>
        <dbReference type="EMBL" id="GGO06378.1"/>
    </source>
</evidence>
<sequence>MNVFFRTFGSTDADSQQSGQIFFRLIVGDSAQLGPNETVD</sequence>
<protein>
    <submittedName>
        <fullName evidence="1">Uncharacterized protein</fullName>
    </submittedName>
</protein>
<accession>A0ABQ2L844</accession>